<evidence type="ECO:0000313" key="9">
    <source>
        <dbReference type="EMBL" id="RVU36103.1"/>
    </source>
</evidence>
<evidence type="ECO:0000259" key="8">
    <source>
        <dbReference type="Pfam" id="PF00590"/>
    </source>
</evidence>
<dbReference type="NCBIfam" id="TIGR01467">
    <property type="entry name" value="cobI_cbiL"/>
    <property type="match status" value="1"/>
</dbReference>
<dbReference type="Pfam" id="PF00590">
    <property type="entry name" value="TP_methylase"/>
    <property type="match status" value="1"/>
</dbReference>
<dbReference type="InterPro" id="IPR000878">
    <property type="entry name" value="4pyrrol_Mease"/>
</dbReference>
<dbReference type="GO" id="GO:0032259">
    <property type="term" value="P:methylation"/>
    <property type="evidence" value="ECO:0007669"/>
    <property type="project" value="UniProtKB-KW"/>
</dbReference>
<comment type="caution">
    <text evidence="9">The sequence shown here is derived from an EMBL/GenBank/DDBJ whole genome shotgun (WGS) entry which is preliminary data.</text>
</comment>
<proteinExistence type="inferred from homology"/>
<dbReference type="Gene3D" id="3.40.1010.10">
    <property type="entry name" value="Cobalt-precorrin-4 Transmethylase, Domain 1"/>
    <property type="match status" value="1"/>
</dbReference>
<evidence type="ECO:0000256" key="3">
    <source>
        <dbReference type="ARBA" id="ARBA00022573"/>
    </source>
</evidence>
<feature type="domain" description="Tetrapyrrole methylase" evidence="8">
    <location>
        <begin position="6"/>
        <end position="209"/>
    </location>
</feature>
<dbReference type="EC" id="2.1.1.130" evidence="9"/>
<dbReference type="PANTHER" id="PTHR43467:SF2">
    <property type="entry name" value="COBALT-PRECORRIN-2 C(20)-METHYLTRANSFERASE"/>
    <property type="match status" value="1"/>
</dbReference>
<dbReference type="InterPro" id="IPR035996">
    <property type="entry name" value="4pyrrol_Methylase_sf"/>
</dbReference>
<dbReference type="InterPro" id="IPR014776">
    <property type="entry name" value="4pyrrole_Mease_sub2"/>
</dbReference>
<dbReference type="Proteomes" id="UP000287447">
    <property type="component" value="Unassembled WGS sequence"/>
</dbReference>
<evidence type="ECO:0000256" key="2">
    <source>
        <dbReference type="ARBA" id="ARBA00005879"/>
    </source>
</evidence>
<name>A0A3S2Y2D6_9PROT</name>
<evidence type="ECO:0000256" key="7">
    <source>
        <dbReference type="PIRNR" id="PIRNR036427"/>
    </source>
</evidence>
<dbReference type="UniPathway" id="UPA00148"/>
<dbReference type="RefSeq" id="WP_127765579.1">
    <property type="nucleotide sequence ID" value="NZ_SADE01000002.1"/>
</dbReference>
<organism evidence="9 10">
    <name type="scientific">Hwanghaeella grinnelliae</name>
    <dbReference type="NCBI Taxonomy" id="2500179"/>
    <lineage>
        <taxon>Bacteria</taxon>
        <taxon>Pseudomonadati</taxon>
        <taxon>Pseudomonadota</taxon>
        <taxon>Alphaproteobacteria</taxon>
        <taxon>Rhodospirillales</taxon>
        <taxon>Rhodospirillaceae</taxon>
        <taxon>Hwanghaeella</taxon>
    </lineage>
</organism>
<sequence>MAEGVLYGVGVGPGDPDLITVKAMKLLQRVPVVAWPAPLEGESLARRIAAPHLPDGAVEIPIRMPMVEARFPAEQVYDAAAEQISEHLIAGRDVAVLCEGDPFFYGSFMYLFARMTERHQVEVIPGVSSLTASAAMTGAPLASRNDVLTILPAPLPEDDLARRLKAADAVAFIKVGRHFDKVLRLLEAEGMADSALYIQHATMEKQMILPLRDAPSGSIPYFSMILAHRRGDAWRKTEEEAVFKAAGSANP</sequence>
<dbReference type="SUPFAM" id="SSF53790">
    <property type="entry name" value="Tetrapyrrole methylase"/>
    <property type="match status" value="1"/>
</dbReference>
<dbReference type="EMBL" id="SADE01000002">
    <property type="protein sequence ID" value="RVU36103.1"/>
    <property type="molecule type" value="Genomic_DNA"/>
</dbReference>
<evidence type="ECO:0000256" key="1">
    <source>
        <dbReference type="ARBA" id="ARBA00004953"/>
    </source>
</evidence>
<evidence type="ECO:0000256" key="5">
    <source>
        <dbReference type="ARBA" id="ARBA00022679"/>
    </source>
</evidence>
<protein>
    <submittedName>
        <fullName evidence="9">Precorrin-2 C(20)-methyltransferase</fullName>
        <ecNumber evidence="9">2.1.1.130</ecNumber>
    </submittedName>
</protein>
<keyword evidence="5 9" id="KW-0808">Transferase</keyword>
<comment type="similarity">
    <text evidence="2 7">Belongs to the precorrin methyltransferase family.</text>
</comment>
<evidence type="ECO:0000256" key="4">
    <source>
        <dbReference type="ARBA" id="ARBA00022603"/>
    </source>
</evidence>
<dbReference type="AlphaFoldDB" id="A0A3S2Y2D6"/>
<comment type="pathway">
    <text evidence="1">Cofactor biosynthesis; adenosylcobalamin biosynthesis.</text>
</comment>
<dbReference type="InterPro" id="IPR014777">
    <property type="entry name" value="4pyrrole_Mease_sub1"/>
</dbReference>
<dbReference type="PANTHER" id="PTHR43467">
    <property type="entry name" value="COBALT-PRECORRIN-2 C(20)-METHYLTRANSFERASE"/>
    <property type="match status" value="1"/>
</dbReference>
<dbReference type="InterPro" id="IPR006364">
    <property type="entry name" value="CobI/CbiL/CobIJ_dom"/>
</dbReference>
<dbReference type="CDD" id="cd11645">
    <property type="entry name" value="Precorrin_2_C20_MT"/>
    <property type="match status" value="1"/>
</dbReference>
<evidence type="ECO:0000313" key="10">
    <source>
        <dbReference type="Proteomes" id="UP000287447"/>
    </source>
</evidence>
<dbReference type="InterPro" id="IPR012382">
    <property type="entry name" value="CobI/CbiL"/>
</dbReference>
<keyword evidence="3" id="KW-0169">Cobalamin biosynthesis</keyword>
<gene>
    <name evidence="9" type="primary">cobI</name>
    <name evidence="9" type="ORF">EOI86_12790</name>
</gene>
<accession>A0A3S2Y2D6</accession>
<dbReference type="GO" id="GO:0030788">
    <property type="term" value="F:precorrin-2 C20-methyltransferase activity"/>
    <property type="evidence" value="ECO:0007669"/>
    <property type="project" value="UniProtKB-EC"/>
</dbReference>
<keyword evidence="4 9" id="KW-0489">Methyltransferase</keyword>
<dbReference type="OrthoDB" id="9804789at2"/>
<evidence type="ECO:0000256" key="6">
    <source>
        <dbReference type="ARBA" id="ARBA00022691"/>
    </source>
</evidence>
<dbReference type="PIRSF" id="PIRSF036427">
    <property type="entry name" value="Precrrn-2_mtase"/>
    <property type="match status" value="1"/>
</dbReference>
<keyword evidence="6" id="KW-0949">S-adenosyl-L-methionine</keyword>
<reference evidence="10" key="1">
    <citation type="submission" date="2019-01" db="EMBL/GenBank/DDBJ databases">
        <title>Gri0909 isolated from a small marine red alga.</title>
        <authorList>
            <person name="Kim J."/>
            <person name="Jeong S.E."/>
            <person name="Jeon C.O."/>
        </authorList>
    </citation>
    <scope>NUCLEOTIDE SEQUENCE [LARGE SCALE GENOMIC DNA]</scope>
    <source>
        <strain evidence="10">Gri0909</strain>
    </source>
</reference>
<keyword evidence="10" id="KW-1185">Reference proteome</keyword>
<dbReference type="Gene3D" id="3.30.950.10">
    <property type="entry name" value="Methyltransferase, Cobalt-precorrin-4 Transmethylase, Domain 2"/>
    <property type="match status" value="1"/>
</dbReference>
<dbReference type="GO" id="GO:0009236">
    <property type="term" value="P:cobalamin biosynthetic process"/>
    <property type="evidence" value="ECO:0007669"/>
    <property type="project" value="UniProtKB-UniRule"/>
</dbReference>